<sequence length="161" mass="17805">MEIKPIMTHKRGLTQKNKMFADAYAGDSNEAADIAGIGRDHGRRLVQSVTSASITPSAIAVQERIKTREDTEVRPGVANRQRRQRFWTESMDDGALSMADRLRASELLGKSEADFVDVIKGADSMLLVLGSPRKQIESKVLENHDEHDTGREASSVPSEEK</sequence>
<feature type="compositionally biased region" description="Basic and acidic residues" evidence="1">
    <location>
        <begin position="139"/>
        <end position="151"/>
    </location>
</feature>
<gene>
    <name evidence="2" type="ORF">LCGC14_0358060</name>
</gene>
<dbReference type="EMBL" id="LAZR01000275">
    <property type="protein sequence ID" value="KKN77680.1"/>
    <property type="molecule type" value="Genomic_DNA"/>
</dbReference>
<reference evidence="2" key="1">
    <citation type="journal article" date="2015" name="Nature">
        <title>Complex archaea that bridge the gap between prokaryotes and eukaryotes.</title>
        <authorList>
            <person name="Spang A."/>
            <person name="Saw J.H."/>
            <person name="Jorgensen S.L."/>
            <person name="Zaremba-Niedzwiedzka K."/>
            <person name="Martijn J."/>
            <person name="Lind A.E."/>
            <person name="van Eijk R."/>
            <person name="Schleper C."/>
            <person name="Guy L."/>
            <person name="Ettema T.J."/>
        </authorList>
    </citation>
    <scope>NUCLEOTIDE SEQUENCE</scope>
</reference>
<evidence type="ECO:0008006" key="3">
    <source>
        <dbReference type="Google" id="ProtNLM"/>
    </source>
</evidence>
<protein>
    <recommendedName>
        <fullName evidence="3">Terminase small subunit</fullName>
    </recommendedName>
</protein>
<organism evidence="2">
    <name type="scientific">marine sediment metagenome</name>
    <dbReference type="NCBI Taxonomy" id="412755"/>
    <lineage>
        <taxon>unclassified sequences</taxon>
        <taxon>metagenomes</taxon>
        <taxon>ecological metagenomes</taxon>
    </lineage>
</organism>
<accession>A0A0F9T8W4</accession>
<name>A0A0F9T8W4_9ZZZZ</name>
<feature type="region of interest" description="Disordered" evidence="1">
    <location>
        <begin position="139"/>
        <end position="161"/>
    </location>
</feature>
<proteinExistence type="predicted"/>
<dbReference type="AlphaFoldDB" id="A0A0F9T8W4"/>
<evidence type="ECO:0000313" key="2">
    <source>
        <dbReference type="EMBL" id="KKN77680.1"/>
    </source>
</evidence>
<comment type="caution">
    <text evidence="2">The sequence shown here is derived from an EMBL/GenBank/DDBJ whole genome shotgun (WGS) entry which is preliminary data.</text>
</comment>
<evidence type="ECO:0000256" key="1">
    <source>
        <dbReference type="SAM" id="MobiDB-lite"/>
    </source>
</evidence>